<gene>
    <name evidence="1" type="ORF">ACEZDJ_27470</name>
</gene>
<proteinExistence type="predicted"/>
<dbReference type="RefSeq" id="WP_157623927.1">
    <property type="nucleotide sequence ID" value="NZ_JBHEZZ010000018.1"/>
</dbReference>
<name>A0ABV6UUB0_9ACTN</name>
<keyword evidence="2" id="KW-1185">Reference proteome</keyword>
<sequence length="115" mass="12137">MGRQKQNKPRRERSIGPSALADMLDLPTVISQGQTGVVLDVAAVGFAGDDLADDDRPAYVRLTGGSVKLLPVGLRPWARGVVTRDLELRAAGDASLFPCRIGFGITDGAAHAELL</sequence>
<reference evidence="1 2" key="1">
    <citation type="submission" date="2024-09" db="EMBL/GenBank/DDBJ databases">
        <authorList>
            <person name="Lee S.D."/>
        </authorList>
    </citation>
    <scope>NUCLEOTIDE SEQUENCE [LARGE SCALE GENOMIC DNA]</scope>
    <source>
        <strain evidence="1 2">N1-5</strain>
    </source>
</reference>
<organism evidence="1 2">
    <name type="scientific">Streptacidiphilus cavernicola</name>
    <dbReference type="NCBI Taxonomy" id="3342716"/>
    <lineage>
        <taxon>Bacteria</taxon>
        <taxon>Bacillati</taxon>
        <taxon>Actinomycetota</taxon>
        <taxon>Actinomycetes</taxon>
        <taxon>Kitasatosporales</taxon>
        <taxon>Streptomycetaceae</taxon>
        <taxon>Streptacidiphilus</taxon>
    </lineage>
</organism>
<evidence type="ECO:0008006" key="3">
    <source>
        <dbReference type="Google" id="ProtNLM"/>
    </source>
</evidence>
<accession>A0ABV6UUB0</accession>
<dbReference type="Proteomes" id="UP001592528">
    <property type="component" value="Unassembled WGS sequence"/>
</dbReference>
<comment type="caution">
    <text evidence="1">The sequence shown here is derived from an EMBL/GenBank/DDBJ whole genome shotgun (WGS) entry which is preliminary data.</text>
</comment>
<dbReference type="EMBL" id="JBHEZZ010000018">
    <property type="protein sequence ID" value="MFC1405028.1"/>
    <property type="molecule type" value="Genomic_DNA"/>
</dbReference>
<evidence type="ECO:0000313" key="2">
    <source>
        <dbReference type="Proteomes" id="UP001592528"/>
    </source>
</evidence>
<protein>
    <recommendedName>
        <fullName evidence="3">PilZ domain-containing protein</fullName>
    </recommendedName>
</protein>
<evidence type="ECO:0000313" key="1">
    <source>
        <dbReference type="EMBL" id="MFC1405028.1"/>
    </source>
</evidence>